<gene>
    <name evidence="1" type="ORF">SAMN05216361_0948</name>
</gene>
<organism evidence="1 2">
    <name type="scientific">Marisediminitalea aggregata</name>
    <dbReference type="NCBI Taxonomy" id="634436"/>
    <lineage>
        <taxon>Bacteria</taxon>
        <taxon>Pseudomonadati</taxon>
        <taxon>Pseudomonadota</taxon>
        <taxon>Gammaproteobacteria</taxon>
        <taxon>Alteromonadales</taxon>
        <taxon>Alteromonadaceae</taxon>
        <taxon>Marisediminitalea</taxon>
    </lineage>
</organism>
<dbReference type="Proteomes" id="UP000184520">
    <property type="component" value="Unassembled WGS sequence"/>
</dbReference>
<evidence type="ECO:0000313" key="2">
    <source>
        <dbReference type="Proteomes" id="UP000184520"/>
    </source>
</evidence>
<keyword evidence="2" id="KW-1185">Reference proteome</keyword>
<dbReference type="AlphaFoldDB" id="A0A1M5FRB6"/>
<evidence type="ECO:0000313" key="1">
    <source>
        <dbReference type="EMBL" id="SHF93712.1"/>
    </source>
</evidence>
<accession>A0A1M5FRB6</accession>
<reference evidence="2" key="1">
    <citation type="submission" date="2016-11" db="EMBL/GenBank/DDBJ databases">
        <authorList>
            <person name="Varghese N."/>
            <person name="Submissions S."/>
        </authorList>
    </citation>
    <scope>NUCLEOTIDE SEQUENCE [LARGE SCALE GENOMIC DNA]</scope>
    <source>
        <strain evidence="2">CGMCC 1.8995</strain>
    </source>
</reference>
<sequence length="268" mass="30160">MADVADDSHEEQVEASRRATIYRVIVSVTLTLISIGQFNDTKELVLATYEDIQANFTHHVEYERLSLLNIGRTIPYIENQFGPPEVIKRSKVNPEVSFQYYSIEKAIVTLFNHHERVAGFVVIPIASDFYPEQPYAPFSMDASPLSAINSGDGGFYLDANNLVYYAESEDLGKQFLFLQRVTGFVEYGGLERTLNSTVIEPATTIEDIDALNDLLVAGLEEELVDTILQFRASQTANFYGYTELDPALVTESLLTRIEFDTYFGGIYD</sequence>
<dbReference type="InterPro" id="IPR050010">
    <property type="entry name" value="ETEC_3214_dom"/>
</dbReference>
<proteinExistence type="predicted"/>
<name>A0A1M5FRB6_9ALTE</name>
<dbReference type="NCBIfam" id="NF043066">
    <property type="entry name" value="ETEC_3214_dom"/>
    <property type="match status" value="1"/>
</dbReference>
<dbReference type="OrthoDB" id="5917620at2"/>
<protein>
    <submittedName>
        <fullName evidence="1">Uncharacterized protein</fullName>
    </submittedName>
</protein>
<dbReference type="RefSeq" id="WP_073318488.1">
    <property type="nucleotide sequence ID" value="NZ_FQWD01000001.1"/>
</dbReference>
<dbReference type="STRING" id="634436.SAMN05216361_0948"/>
<dbReference type="EMBL" id="FQWD01000001">
    <property type="protein sequence ID" value="SHF93712.1"/>
    <property type="molecule type" value="Genomic_DNA"/>
</dbReference>